<feature type="non-terminal residue" evidence="6">
    <location>
        <position position="1"/>
    </location>
</feature>
<keyword evidence="4 5" id="KW-0472">Membrane</keyword>
<dbReference type="HOGENOM" id="CLU_1027443_0_0_1"/>
<feature type="transmembrane region" description="Helical" evidence="5">
    <location>
        <begin position="6"/>
        <end position="28"/>
    </location>
</feature>
<feature type="transmembrane region" description="Helical" evidence="5">
    <location>
        <begin position="107"/>
        <end position="132"/>
    </location>
</feature>
<evidence type="ECO:0008006" key="8">
    <source>
        <dbReference type="Google" id="ProtNLM"/>
    </source>
</evidence>
<evidence type="ECO:0000256" key="1">
    <source>
        <dbReference type="ARBA" id="ARBA00004141"/>
    </source>
</evidence>
<keyword evidence="7" id="KW-1185">Reference proteome</keyword>
<dbReference type="GO" id="GO:0015179">
    <property type="term" value="F:L-amino acid transmembrane transporter activity"/>
    <property type="evidence" value="ECO:0007669"/>
    <property type="project" value="TreeGrafter"/>
</dbReference>
<evidence type="ECO:0000256" key="3">
    <source>
        <dbReference type="ARBA" id="ARBA00022989"/>
    </source>
</evidence>
<organism evidence="6 7">
    <name type="scientific">Vavraia culicis (isolate floridensis)</name>
    <name type="common">Microsporidian parasite</name>
    <dbReference type="NCBI Taxonomy" id="948595"/>
    <lineage>
        <taxon>Eukaryota</taxon>
        <taxon>Fungi</taxon>
        <taxon>Fungi incertae sedis</taxon>
        <taxon>Microsporidia</taxon>
        <taxon>Pleistophoridae</taxon>
        <taxon>Vavraia</taxon>
    </lineage>
</organism>
<evidence type="ECO:0000256" key="2">
    <source>
        <dbReference type="ARBA" id="ARBA00022692"/>
    </source>
</evidence>
<comment type="subcellular location">
    <subcellularLocation>
        <location evidence="1">Membrane</location>
        <topology evidence="1">Multi-pass membrane protein</topology>
    </subcellularLocation>
</comment>
<name>L2GQA3_VAVCU</name>
<dbReference type="STRING" id="948595.L2GQA3"/>
<feature type="transmembrane region" description="Helical" evidence="5">
    <location>
        <begin position="159"/>
        <end position="180"/>
    </location>
</feature>
<feature type="transmembrane region" description="Helical" evidence="5">
    <location>
        <begin position="76"/>
        <end position="95"/>
    </location>
</feature>
<dbReference type="Proteomes" id="UP000011081">
    <property type="component" value="Unassembled WGS sequence"/>
</dbReference>
<dbReference type="RefSeq" id="XP_008075728.1">
    <property type="nucleotide sequence ID" value="XM_008077537.1"/>
</dbReference>
<feature type="transmembrane region" description="Helical" evidence="5">
    <location>
        <begin position="35"/>
        <end position="56"/>
    </location>
</feature>
<dbReference type="InParanoid" id="L2GQA3"/>
<dbReference type="AlphaFoldDB" id="L2GQA3"/>
<proteinExistence type="predicted"/>
<feature type="transmembrane region" description="Helical" evidence="5">
    <location>
        <begin position="192"/>
        <end position="211"/>
    </location>
</feature>
<dbReference type="EMBL" id="GL877612">
    <property type="protein sequence ID" value="ELA45794.2"/>
    <property type="molecule type" value="Genomic_DNA"/>
</dbReference>
<evidence type="ECO:0000256" key="5">
    <source>
        <dbReference type="SAM" id="Phobius"/>
    </source>
</evidence>
<reference evidence="7" key="1">
    <citation type="submission" date="2011-03" db="EMBL/GenBank/DDBJ databases">
        <title>The genome sequence of Vavraia culicis strain floridensis.</title>
        <authorList>
            <consortium name="The Broad Institute Genome Sequencing Platform"/>
            <person name="Cuomo C."/>
            <person name="Becnel J."/>
            <person name="Sanscrainte N."/>
            <person name="Young S.K."/>
            <person name="Zeng Q."/>
            <person name="Gargeya S."/>
            <person name="Fitzgerald M."/>
            <person name="Haas B."/>
            <person name="Abouelleil A."/>
            <person name="Alvarado L."/>
            <person name="Arachchi H.M."/>
            <person name="Berlin A."/>
            <person name="Chapman S.B."/>
            <person name="Gearin G."/>
            <person name="Goldberg J."/>
            <person name="Griggs A."/>
            <person name="Gujja S."/>
            <person name="Hansen M."/>
            <person name="Heiman D."/>
            <person name="Howarth C."/>
            <person name="Larimer J."/>
            <person name="Lui A."/>
            <person name="MacDonald P.J.P."/>
            <person name="McCowen C."/>
            <person name="Montmayeur A."/>
            <person name="Murphy C."/>
            <person name="Neiman D."/>
            <person name="Pearson M."/>
            <person name="Priest M."/>
            <person name="Roberts A."/>
            <person name="Saif S."/>
            <person name="Shea T."/>
            <person name="Sisk P."/>
            <person name="Stolte C."/>
            <person name="Sykes S."/>
            <person name="Wortman J."/>
            <person name="Nusbaum C."/>
            <person name="Birren B."/>
        </authorList>
    </citation>
    <scope>NUCLEOTIDE SEQUENCE [LARGE SCALE GENOMIC DNA]</scope>
    <source>
        <strain evidence="7">floridensis</strain>
    </source>
</reference>
<evidence type="ECO:0000313" key="6">
    <source>
        <dbReference type="EMBL" id="ELA45794.2"/>
    </source>
</evidence>
<evidence type="ECO:0000256" key="4">
    <source>
        <dbReference type="ARBA" id="ARBA00023136"/>
    </source>
</evidence>
<dbReference type="PANTHER" id="PTHR11785">
    <property type="entry name" value="AMINO ACID TRANSPORTER"/>
    <property type="match status" value="1"/>
</dbReference>
<dbReference type="GO" id="GO:0016020">
    <property type="term" value="C:membrane"/>
    <property type="evidence" value="ECO:0007669"/>
    <property type="project" value="UniProtKB-SubCell"/>
</dbReference>
<dbReference type="PANTHER" id="PTHR11785:SF512">
    <property type="entry name" value="SOBREMESA, ISOFORM B"/>
    <property type="match status" value="1"/>
</dbReference>
<keyword evidence="2 5" id="KW-0812">Transmembrane</keyword>
<protein>
    <recommendedName>
        <fullName evidence="8">Amino acid transporter transmembrane domain-containing protein</fullName>
    </recommendedName>
</protein>
<dbReference type="VEuPathDB" id="MicrosporidiaDB:VCUG_02719"/>
<keyword evidence="3 5" id="KW-1133">Transmembrane helix</keyword>
<gene>
    <name evidence="6" type="ORF">VCUG_02719</name>
</gene>
<dbReference type="Gene3D" id="1.20.1740.10">
    <property type="entry name" value="Amino acid/polyamine transporter I"/>
    <property type="match status" value="1"/>
</dbReference>
<dbReference type="OrthoDB" id="2190245at2759"/>
<feature type="transmembrane region" description="Helical" evidence="5">
    <location>
        <begin position="247"/>
        <end position="269"/>
    </location>
</feature>
<evidence type="ECO:0000313" key="7">
    <source>
        <dbReference type="Proteomes" id="UP000011081"/>
    </source>
</evidence>
<dbReference type="InterPro" id="IPR002293">
    <property type="entry name" value="AA/rel_permease1"/>
</dbReference>
<dbReference type="GeneID" id="19880575"/>
<sequence>LGYNKNVTNGVIIMALLVLNVLSVSLSIKLQNVFTVVRIALMSIFIFTALLVVLGIVKTNSPSDKLQFDFKLDEFLISILFILGTFDGFNSGNFISERVRDPKKSFIRAIITSLIVVGVIYMFICYSMFVVIPSNSFFTSNDIMKAYFDHLDVQFLKTYFPKILVIFPCVGSLNGCFILIKSIVKSHVSFSNSMLALISLLVFVFTLLDMISVLRKIGLFTNIFYMLSITTLFKLRKKKQLVLNIPLFFIILASFMCLSMACVSFYYGFFR</sequence>
<dbReference type="Pfam" id="PF13520">
    <property type="entry name" value="AA_permease_2"/>
    <property type="match status" value="1"/>
</dbReference>
<dbReference type="InterPro" id="IPR050598">
    <property type="entry name" value="AminoAcid_Transporter"/>
</dbReference>
<feature type="transmembrane region" description="Helical" evidence="5">
    <location>
        <begin position="217"/>
        <end position="235"/>
    </location>
</feature>
<accession>L2GQA3</accession>